<evidence type="ECO:0000256" key="6">
    <source>
        <dbReference type="ARBA" id="ARBA00023049"/>
    </source>
</evidence>
<feature type="domain" description="Peptidase M16 C-terminal" evidence="10">
    <location>
        <begin position="237"/>
        <end position="419"/>
    </location>
</feature>
<dbReference type="InterPro" id="IPR050626">
    <property type="entry name" value="Peptidase_M16"/>
</dbReference>
<dbReference type="PROSITE" id="PS00143">
    <property type="entry name" value="INSULINASE"/>
    <property type="match status" value="1"/>
</dbReference>
<evidence type="ECO:0000256" key="7">
    <source>
        <dbReference type="RuleBase" id="RU004447"/>
    </source>
</evidence>
<dbReference type="InterPro" id="IPR011765">
    <property type="entry name" value="Pept_M16_N"/>
</dbReference>
<dbReference type="EMBL" id="JALJOT010000004">
    <property type="protein sequence ID" value="KAK9915768.1"/>
    <property type="molecule type" value="Genomic_DNA"/>
</dbReference>
<dbReference type="SUPFAM" id="SSF63411">
    <property type="entry name" value="LuxS/MPP-like metallohydrolase"/>
    <property type="match status" value="4"/>
</dbReference>
<dbReference type="Pfam" id="PF05193">
    <property type="entry name" value="Peptidase_M16_C"/>
    <property type="match status" value="1"/>
</dbReference>
<evidence type="ECO:0000313" key="14">
    <source>
        <dbReference type="Proteomes" id="UP001491310"/>
    </source>
</evidence>
<feature type="domain" description="Peptidase M16 middle/third" evidence="11">
    <location>
        <begin position="611"/>
        <end position="766"/>
    </location>
</feature>
<evidence type="ECO:0000313" key="13">
    <source>
        <dbReference type="EMBL" id="KAK9915768.1"/>
    </source>
</evidence>
<evidence type="ECO:0000259" key="12">
    <source>
        <dbReference type="Pfam" id="PF22456"/>
    </source>
</evidence>
<comment type="caution">
    <text evidence="13">The sequence shown here is derived from an EMBL/GenBank/DDBJ whole genome shotgun (WGS) entry which is preliminary data.</text>
</comment>
<proteinExistence type="inferred from homology"/>
<comment type="similarity">
    <text evidence="1 7">Belongs to the peptidase M16 family.</text>
</comment>
<evidence type="ECO:0000259" key="10">
    <source>
        <dbReference type="Pfam" id="PF05193"/>
    </source>
</evidence>
<feature type="domain" description="Peptidase M16 middle/third" evidence="11">
    <location>
        <begin position="428"/>
        <end position="570"/>
    </location>
</feature>
<dbReference type="InterPro" id="IPR011249">
    <property type="entry name" value="Metalloenz_LuxS/M16"/>
</dbReference>
<evidence type="ECO:0000256" key="2">
    <source>
        <dbReference type="ARBA" id="ARBA00022670"/>
    </source>
</evidence>
<dbReference type="PANTHER" id="PTHR43690">
    <property type="entry name" value="NARDILYSIN"/>
    <property type="match status" value="1"/>
</dbReference>
<keyword evidence="5" id="KW-0862">Zinc</keyword>
<keyword evidence="2" id="KW-0645">Protease</keyword>
<evidence type="ECO:0000259" key="11">
    <source>
        <dbReference type="Pfam" id="PF16187"/>
    </source>
</evidence>
<keyword evidence="3" id="KW-0479">Metal-binding</keyword>
<protein>
    <submittedName>
        <fullName evidence="13">Uncharacterized protein</fullName>
    </submittedName>
</protein>
<reference evidence="13 14" key="1">
    <citation type="journal article" date="2024" name="Nat. Commun.">
        <title>Phylogenomics reveals the evolutionary origins of lichenization in chlorophyte algae.</title>
        <authorList>
            <person name="Puginier C."/>
            <person name="Libourel C."/>
            <person name="Otte J."/>
            <person name="Skaloud P."/>
            <person name="Haon M."/>
            <person name="Grisel S."/>
            <person name="Petersen M."/>
            <person name="Berrin J.G."/>
            <person name="Delaux P.M."/>
            <person name="Dal Grande F."/>
            <person name="Keller J."/>
        </authorList>
    </citation>
    <scope>NUCLEOTIDE SEQUENCE [LARGE SCALE GENOMIC DNA]</scope>
    <source>
        <strain evidence="13 14">SAG 216-7</strain>
    </source>
</reference>
<evidence type="ECO:0000256" key="3">
    <source>
        <dbReference type="ARBA" id="ARBA00022723"/>
    </source>
</evidence>
<dbReference type="Proteomes" id="UP001491310">
    <property type="component" value="Unassembled WGS sequence"/>
</dbReference>
<dbReference type="InterPro" id="IPR032632">
    <property type="entry name" value="Peptidase_M16_M"/>
</dbReference>
<gene>
    <name evidence="13" type="ORF">WJX75_003936</name>
</gene>
<keyword evidence="6" id="KW-0482">Metalloprotease</keyword>
<evidence type="ECO:0000256" key="4">
    <source>
        <dbReference type="ARBA" id="ARBA00022801"/>
    </source>
</evidence>
<organism evidence="13 14">
    <name type="scientific">Coccomyxa subellipsoidea</name>
    <dbReference type="NCBI Taxonomy" id="248742"/>
    <lineage>
        <taxon>Eukaryota</taxon>
        <taxon>Viridiplantae</taxon>
        <taxon>Chlorophyta</taxon>
        <taxon>core chlorophytes</taxon>
        <taxon>Trebouxiophyceae</taxon>
        <taxon>Trebouxiophyceae incertae sedis</taxon>
        <taxon>Coccomyxaceae</taxon>
        <taxon>Coccomyxa</taxon>
    </lineage>
</organism>
<dbReference type="Pfam" id="PF16187">
    <property type="entry name" value="Peptidase_M16_M"/>
    <property type="match status" value="2"/>
</dbReference>
<dbReference type="Pfam" id="PF00675">
    <property type="entry name" value="Peptidase_M16"/>
    <property type="match status" value="1"/>
</dbReference>
<accession>A0ABR2YVG5</accession>
<dbReference type="InterPro" id="IPR007863">
    <property type="entry name" value="Peptidase_M16_C"/>
</dbReference>
<evidence type="ECO:0000256" key="1">
    <source>
        <dbReference type="ARBA" id="ARBA00007261"/>
    </source>
</evidence>
<dbReference type="InterPro" id="IPR001431">
    <property type="entry name" value="Pept_M16_Zn_BS"/>
</dbReference>
<evidence type="ECO:0000256" key="5">
    <source>
        <dbReference type="ARBA" id="ARBA00022833"/>
    </source>
</evidence>
<feature type="domain" description="Coenzyme PQQ synthesis protein F-like C-terminal lobe" evidence="12">
    <location>
        <begin position="873"/>
        <end position="972"/>
    </location>
</feature>
<evidence type="ECO:0000259" key="9">
    <source>
        <dbReference type="Pfam" id="PF00675"/>
    </source>
</evidence>
<dbReference type="InterPro" id="IPR054734">
    <property type="entry name" value="PqqF-like_C_4"/>
</dbReference>
<dbReference type="Gene3D" id="3.30.830.10">
    <property type="entry name" value="Metalloenzyme, LuxS/M16 peptidase-like"/>
    <property type="match status" value="4"/>
</dbReference>
<feature type="compositionally biased region" description="Acidic residues" evidence="8">
    <location>
        <begin position="58"/>
        <end position="76"/>
    </location>
</feature>
<dbReference type="PANTHER" id="PTHR43690:SF18">
    <property type="entry name" value="INSULIN-DEGRADING ENZYME-RELATED"/>
    <property type="match status" value="1"/>
</dbReference>
<evidence type="ECO:0000256" key="8">
    <source>
        <dbReference type="SAM" id="MobiDB-lite"/>
    </source>
</evidence>
<keyword evidence="4" id="KW-0378">Hydrolase</keyword>
<feature type="domain" description="Peptidase M16 N-terminal" evidence="9">
    <location>
        <begin position="82"/>
        <end position="200"/>
    </location>
</feature>
<dbReference type="Pfam" id="PF22456">
    <property type="entry name" value="PqqF-like_C_4"/>
    <property type="match status" value="1"/>
</dbReference>
<name>A0ABR2YVG5_9CHLO</name>
<keyword evidence="14" id="KW-1185">Reference proteome</keyword>
<sequence length="1006" mass="110623">MIASLPEPVKSPQDKRLYRRIRLDNQLDVLLIEDPEIQSGHKEDEDVSSMASSAADISQDEQGSDDSDGEDDSEDEAGSKGVKKAAAALAVGVGSFSDPDDVPGMSHYLEHMLFMGSEQFPDENDYDAYLQSHGGSANAFTELEFTNYHFDCKPDALYGALQRFSQFFIAPLCKADALEREVNAVDNEFSGVQQDDTMRLAQLRCHTSLEGHIYRKFTWGNKKSLVTLPAAKGIDVRSELVQYYKQNYSAERMCLTVLGGEPLDTLQQWVLQLFSAIPSGRGPRPEFSHVGLPFTGGRLHLMPAVRQGHQLTITFQLPSLLTAYREKAEDYVSHLVGHEGSGSLLSALKAAGLASNLSAGVSESGYERNSALFVFDVTINLTEAGLRAAPGNGLATVDYLFGYLQMLRRVGPQRWVFDELAAISNLKFRFAEEEDACEYVSRLAADMPHYAPEHALCGPHLYENWKPSLVGDLLDRMTPTSARFDLQTSAFTELVEQQSLSSQPGIISSTEPWFELPYMSLPLPSELIRSWEELSEAMMQGLSLPPHNHYIPTDFTLRSASGDASTSAPRAAALKEAAAALMKGMSGKAEQAANGASSNGAQQNGAIQPLATPPLLIADTPGLQVWHKLDSTFGMPKAVAYINITSKAAYESPRAAAATHLVLKLLEDTLCETTYLADVAGLGCDVWPEGLSGIELKVEGFSHKLALLTSTIVEQLVSLKADPQSFDRIREGLARKYQNANMKPDRHASYLRLRALKHLWHVDDILLELKSLSPASVQEFLPRLFRDTHITALLQGNLTAEDAMEIASSVRAAFPAGILPAAERPLDCVAMLPQTCSLLHRAPVKNPEEDCSVVEVYCMAGPNGTRLRAKLDLLEQVLSEPFYDQLRTKEQLGYSVHASTRLTHGILGFAFVVVSATYGPGHVDERIETFLRGFAARLEALSVDELDSNRQALIAAKTQKDHTLADEADRNWEQISSKRYDFLAREEEVAALEEVTLEELLEHEGM</sequence>
<feature type="region of interest" description="Disordered" evidence="8">
    <location>
        <begin position="29"/>
        <end position="81"/>
    </location>
</feature>